<dbReference type="EMBL" id="SOFP01000016">
    <property type="protein sequence ID" value="TFC18937.1"/>
    <property type="molecule type" value="Genomic_DNA"/>
</dbReference>
<gene>
    <name evidence="1" type="ORF">E3O19_03830</name>
</gene>
<organism evidence="1 2">
    <name type="scientific">Cryobacterium algoritolerans</name>
    <dbReference type="NCBI Taxonomy" id="1259184"/>
    <lineage>
        <taxon>Bacteria</taxon>
        <taxon>Bacillati</taxon>
        <taxon>Actinomycetota</taxon>
        <taxon>Actinomycetes</taxon>
        <taxon>Micrococcales</taxon>
        <taxon>Microbacteriaceae</taxon>
        <taxon>Cryobacterium</taxon>
    </lineage>
</organism>
<evidence type="ECO:0000313" key="2">
    <source>
        <dbReference type="Proteomes" id="UP000298412"/>
    </source>
</evidence>
<dbReference type="Proteomes" id="UP000298412">
    <property type="component" value="Unassembled WGS sequence"/>
</dbReference>
<proteinExistence type="predicted"/>
<reference evidence="1 2" key="1">
    <citation type="submission" date="2019-03" db="EMBL/GenBank/DDBJ databases">
        <title>Genomics of glacier-inhabiting Cryobacterium strains.</title>
        <authorList>
            <person name="Liu Q."/>
            <person name="Xin Y.-H."/>
        </authorList>
    </citation>
    <scope>NUCLEOTIDE SEQUENCE [LARGE SCALE GENOMIC DNA]</scope>
    <source>
        <strain evidence="1 2">MDT1-3</strain>
    </source>
</reference>
<accession>A0A4R8WXX1</accession>
<protein>
    <submittedName>
        <fullName evidence="1">Uncharacterized protein</fullName>
    </submittedName>
</protein>
<dbReference type="AlphaFoldDB" id="A0A4R8WXX1"/>
<keyword evidence="2" id="KW-1185">Reference proteome</keyword>
<name>A0A4R8WXX1_9MICO</name>
<evidence type="ECO:0000313" key="1">
    <source>
        <dbReference type="EMBL" id="TFC18937.1"/>
    </source>
</evidence>
<sequence length="83" mass="8597">MASVSVGDPWPGAEGSLPYARVLGPGSWVLGPGSWVLGPGAWGLGPGSWVRERVGLFQPTGRDLRGQHLLTGFFPVGAVADVE</sequence>
<comment type="caution">
    <text evidence="1">The sequence shown here is derived from an EMBL/GenBank/DDBJ whole genome shotgun (WGS) entry which is preliminary data.</text>
</comment>